<comment type="subcellular location">
    <subcellularLocation>
        <location evidence="1">Cytoplasm</location>
    </subcellularLocation>
</comment>
<evidence type="ECO:0000256" key="6">
    <source>
        <dbReference type="PROSITE-ProRule" id="PRU00339"/>
    </source>
</evidence>
<dbReference type="InterPro" id="IPR011990">
    <property type="entry name" value="TPR-like_helical_dom_sf"/>
</dbReference>
<feature type="repeat" description="TPR" evidence="6">
    <location>
        <begin position="230"/>
        <end position="263"/>
    </location>
</feature>
<keyword evidence="4 6" id="KW-0802">TPR repeat</keyword>
<dbReference type="SMART" id="SM00028">
    <property type="entry name" value="TPR"/>
    <property type="match status" value="5"/>
</dbReference>
<dbReference type="GO" id="GO:0005737">
    <property type="term" value="C:cytoplasm"/>
    <property type="evidence" value="ECO:0007669"/>
    <property type="project" value="UniProtKB-SubCell"/>
</dbReference>
<dbReference type="Pfam" id="PF14559">
    <property type="entry name" value="TPR_19"/>
    <property type="match status" value="1"/>
</dbReference>
<dbReference type="SMART" id="SM00530">
    <property type="entry name" value="HTH_XRE"/>
    <property type="match status" value="1"/>
</dbReference>
<keyword evidence="2" id="KW-0963">Cytoplasm</keyword>
<dbReference type="Pfam" id="PF13424">
    <property type="entry name" value="TPR_12"/>
    <property type="match status" value="1"/>
</dbReference>
<dbReference type="PROSITE" id="PS50943">
    <property type="entry name" value="HTH_CROC1"/>
    <property type="match status" value="1"/>
</dbReference>
<dbReference type="Gene3D" id="1.25.40.10">
    <property type="entry name" value="Tetratricopeptide repeat domain"/>
    <property type="match status" value="3"/>
</dbReference>
<protein>
    <recommendedName>
        <fullName evidence="7">HTH cro/C1-type domain-containing protein</fullName>
    </recommendedName>
</protein>
<proteinExistence type="inferred from homology"/>
<evidence type="ECO:0000313" key="9">
    <source>
        <dbReference type="Proteomes" id="UP000195437"/>
    </source>
</evidence>
<evidence type="ECO:0000256" key="3">
    <source>
        <dbReference type="ARBA" id="ARBA00022737"/>
    </source>
</evidence>
<dbReference type="InterPro" id="IPR010982">
    <property type="entry name" value="Lambda_DNA-bd_dom_sf"/>
</dbReference>
<dbReference type="Proteomes" id="UP000195437">
    <property type="component" value="Chromosome"/>
</dbReference>
<evidence type="ECO:0000256" key="2">
    <source>
        <dbReference type="ARBA" id="ARBA00022490"/>
    </source>
</evidence>
<accession>A0A1Y0IHT5</accession>
<dbReference type="Gene3D" id="1.10.260.40">
    <property type="entry name" value="lambda repressor-like DNA-binding domains"/>
    <property type="match status" value="1"/>
</dbReference>
<dbReference type="PANTHER" id="PTHR46630">
    <property type="entry name" value="TETRATRICOPEPTIDE REPEAT PROTEIN 29"/>
    <property type="match status" value="1"/>
</dbReference>
<sequence length="429" mass="48910">MYSLGQKIKHLRLQKRMTQIELAKQLCTPSMISQIESDRARPSYKILYGIADRLEVPLEHLLTDVDLNQEFLSTYKMARAMVSAQDYTAAIPFLEQLQSASQAQIPETDILFDLAECYIHTKRYTDADSILSRVLETAFLKSDTHLSARVYRSLGRLELNRKRYQLAAFHWHKAYDESDKMEEPDIYLQAGILYDLGDAYFKSGKLHDALGYYGRSSALYDKMDSLQEMGNVYLNLGISYHKLNDLDKAAEYSEKAVHIYESLNNIVMTVKLQATCAVLYGQTGREGEAITMLQGAITNLLTLGKQEEAGMASVELATLLLQQNDLPEAEEACYQARKLLPELHIYQARVHRLYGRIAVQKGQRDEAIRRFQKSADRFKHTDELGEWGDTMSELAEVYKNEGDLKTAVGVMQEIRGYTRQAMLKRGIAL</sequence>
<reference evidence="9" key="1">
    <citation type="submission" date="2017-05" db="EMBL/GenBank/DDBJ databases">
        <authorList>
            <person name="Sung H."/>
        </authorList>
    </citation>
    <scope>NUCLEOTIDE SEQUENCE [LARGE SCALE GENOMIC DNA]</scope>
    <source>
        <strain evidence="9">AR23208</strain>
    </source>
</reference>
<evidence type="ECO:0000256" key="5">
    <source>
        <dbReference type="ARBA" id="ARBA00038253"/>
    </source>
</evidence>
<dbReference type="RefSeq" id="WP_087455459.1">
    <property type="nucleotide sequence ID" value="NZ_CP021434.1"/>
</dbReference>
<dbReference type="PROSITE" id="PS50005">
    <property type="entry name" value="TPR"/>
    <property type="match status" value="1"/>
</dbReference>
<dbReference type="CDD" id="cd00093">
    <property type="entry name" value="HTH_XRE"/>
    <property type="match status" value="1"/>
</dbReference>
<dbReference type="SUPFAM" id="SSF47413">
    <property type="entry name" value="lambda repressor-like DNA-binding domains"/>
    <property type="match status" value="1"/>
</dbReference>
<name>A0A1Y0IHT5_9BACL</name>
<dbReference type="SUPFAM" id="SSF48452">
    <property type="entry name" value="TPR-like"/>
    <property type="match status" value="3"/>
</dbReference>
<dbReference type="EMBL" id="CP021434">
    <property type="protein sequence ID" value="ARU60071.1"/>
    <property type="molecule type" value="Genomic_DNA"/>
</dbReference>
<evidence type="ECO:0000313" key="8">
    <source>
        <dbReference type="EMBL" id="ARU60071.1"/>
    </source>
</evidence>
<evidence type="ECO:0000256" key="1">
    <source>
        <dbReference type="ARBA" id="ARBA00004496"/>
    </source>
</evidence>
<keyword evidence="9" id="KW-1185">Reference proteome</keyword>
<dbReference type="InterPro" id="IPR019734">
    <property type="entry name" value="TPR_rpt"/>
</dbReference>
<dbReference type="Pfam" id="PF01381">
    <property type="entry name" value="HTH_3"/>
    <property type="match status" value="1"/>
</dbReference>
<gene>
    <name evidence="8" type="ORF">CBW65_02565</name>
</gene>
<comment type="similarity">
    <text evidence="5">Belongs to the Rap family.</text>
</comment>
<dbReference type="AlphaFoldDB" id="A0A1Y0IHT5"/>
<dbReference type="Pfam" id="PF13432">
    <property type="entry name" value="TPR_16"/>
    <property type="match status" value="1"/>
</dbReference>
<keyword evidence="3" id="KW-0677">Repeat</keyword>
<evidence type="ECO:0000256" key="4">
    <source>
        <dbReference type="ARBA" id="ARBA00022803"/>
    </source>
</evidence>
<organism evidence="8 9">
    <name type="scientific">Tumebacillus avium</name>
    <dbReference type="NCBI Taxonomy" id="1903704"/>
    <lineage>
        <taxon>Bacteria</taxon>
        <taxon>Bacillati</taxon>
        <taxon>Bacillota</taxon>
        <taxon>Bacilli</taxon>
        <taxon>Bacillales</taxon>
        <taxon>Alicyclobacillaceae</taxon>
        <taxon>Tumebacillus</taxon>
    </lineage>
</organism>
<dbReference type="OrthoDB" id="2470999at2"/>
<dbReference type="PANTHER" id="PTHR46630:SF1">
    <property type="entry name" value="TETRATRICOPEPTIDE REPEAT PROTEIN 29"/>
    <property type="match status" value="1"/>
</dbReference>
<evidence type="ECO:0000259" key="7">
    <source>
        <dbReference type="PROSITE" id="PS50943"/>
    </source>
</evidence>
<dbReference type="InterPro" id="IPR051476">
    <property type="entry name" value="Bac_ResReg_Asp_Phosphatase"/>
</dbReference>
<dbReference type="InterPro" id="IPR001387">
    <property type="entry name" value="Cro/C1-type_HTH"/>
</dbReference>
<feature type="domain" description="HTH cro/C1-type" evidence="7">
    <location>
        <begin position="8"/>
        <end position="61"/>
    </location>
</feature>
<dbReference type="KEGG" id="tum:CBW65_02565"/>
<dbReference type="GO" id="GO:0003677">
    <property type="term" value="F:DNA binding"/>
    <property type="evidence" value="ECO:0007669"/>
    <property type="project" value="InterPro"/>
</dbReference>